<evidence type="ECO:0000313" key="2">
    <source>
        <dbReference type="Proteomes" id="UP000308600"/>
    </source>
</evidence>
<keyword evidence="2" id="KW-1185">Reference proteome</keyword>
<organism evidence="1 2">
    <name type="scientific">Pluteus cervinus</name>
    <dbReference type="NCBI Taxonomy" id="181527"/>
    <lineage>
        <taxon>Eukaryota</taxon>
        <taxon>Fungi</taxon>
        <taxon>Dikarya</taxon>
        <taxon>Basidiomycota</taxon>
        <taxon>Agaricomycotina</taxon>
        <taxon>Agaricomycetes</taxon>
        <taxon>Agaricomycetidae</taxon>
        <taxon>Agaricales</taxon>
        <taxon>Pluteineae</taxon>
        <taxon>Pluteaceae</taxon>
        <taxon>Pluteus</taxon>
    </lineage>
</organism>
<dbReference type="Proteomes" id="UP000308600">
    <property type="component" value="Unassembled WGS sequence"/>
</dbReference>
<gene>
    <name evidence="1" type="ORF">BDN72DRAFT_460239</name>
</gene>
<accession>A0ACD3A6W9</accession>
<name>A0ACD3A6W9_9AGAR</name>
<evidence type="ECO:0000313" key="1">
    <source>
        <dbReference type="EMBL" id="TFK61440.1"/>
    </source>
</evidence>
<dbReference type="EMBL" id="ML208660">
    <property type="protein sequence ID" value="TFK61440.1"/>
    <property type="molecule type" value="Genomic_DNA"/>
</dbReference>
<reference evidence="1 2" key="1">
    <citation type="journal article" date="2019" name="Nat. Ecol. Evol.">
        <title>Megaphylogeny resolves global patterns of mushroom evolution.</title>
        <authorList>
            <person name="Varga T."/>
            <person name="Krizsan K."/>
            <person name="Foldi C."/>
            <person name="Dima B."/>
            <person name="Sanchez-Garcia M."/>
            <person name="Sanchez-Ramirez S."/>
            <person name="Szollosi G.J."/>
            <person name="Szarkandi J.G."/>
            <person name="Papp V."/>
            <person name="Albert L."/>
            <person name="Andreopoulos W."/>
            <person name="Angelini C."/>
            <person name="Antonin V."/>
            <person name="Barry K.W."/>
            <person name="Bougher N.L."/>
            <person name="Buchanan P."/>
            <person name="Buyck B."/>
            <person name="Bense V."/>
            <person name="Catcheside P."/>
            <person name="Chovatia M."/>
            <person name="Cooper J."/>
            <person name="Damon W."/>
            <person name="Desjardin D."/>
            <person name="Finy P."/>
            <person name="Geml J."/>
            <person name="Haridas S."/>
            <person name="Hughes K."/>
            <person name="Justo A."/>
            <person name="Karasinski D."/>
            <person name="Kautmanova I."/>
            <person name="Kiss B."/>
            <person name="Kocsube S."/>
            <person name="Kotiranta H."/>
            <person name="LaButti K.M."/>
            <person name="Lechner B.E."/>
            <person name="Liimatainen K."/>
            <person name="Lipzen A."/>
            <person name="Lukacs Z."/>
            <person name="Mihaltcheva S."/>
            <person name="Morgado L.N."/>
            <person name="Niskanen T."/>
            <person name="Noordeloos M.E."/>
            <person name="Ohm R.A."/>
            <person name="Ortiz-Santana B."/>
            <person name="Ovrebo C."/>
            <person name="Racz N."/>
            <person name="Riley R."/>
            <person name="Savchenko A."/>
            <person name="Shiryaev A."/>
            <person name="Soop K."/>
            <person name="Spirin V."/>
            <person name="Szebenyi C."/>
            <person name="Tomsovsky M."/>
            <person name="Tulloss R.E."/>
            <person name="Uehling J."/>
            <person name="Grigoriev I.V."/>
            <person name="Vagvolgyi C."/>
            <person name="Papp T."/>
            <person name="Martin F.M."/>
            <person name="Miettinen O."/>
            <person name="Hibbett D.S."/>
            <person name="Nagy L.G."/>
        </authorList>
    </citation>
    <scope>NUCLEOTIDE SEQUENCE [LARGE SCALE GENOMIC DNA]</scope>
    <source>
        <strain evidence="1 2">NL-1719</strain>
    </source>
</reference>
<protein>
    <submittedName>
        <fullName evidence="1">Uncharacterized protein</fullName>
    </submittedName>
</protein>
<proteinExistence type="predicted"/>
<sequence length="206" mass="23455">MLGILANQTRCTASDSERNMLKLPTTPMRSARAMHSDTRSHRPQTIRSVHCTSLLTCHLQLVNYRLTQRCRRVQASALPQVGWQRGLPYAYLYCFSRKMQEHARDYMHMHIVKPLRFCREPTKAPPSYLASTINVFPTECSSQHQELPRTNLELTAPTWLPGSTPLTPNLGSQEGPSPTSLSINSESQENAHAQSTRRNSDEIRRK</sequence>